<feature type="region of interest" description="Disordered" evidence="1">
    <location>
        <begin position="38"/>
        <end position="119"/>
    </location>
</feature>
<evidence type="ECO:0000313" key="2">
    <source>
        <dbReference type="EMBL" id="ALA13073.1"/>
    </source>
</evidence>
<dbReference type="RefSeq" id="YP_009207049.1">
    <property type="nucleotide sequence ID" value="NC_028890.1"/>
</dbReference>
<proteinExistence type="predicted"/>
<organism evidence="2 3">
    <name type="scientific">Bacillus phage TsarBomba</name>
    <dbReference type="NCBI Taxonomy" id="1690456"/>
    <lineage>
        <taxon>Viruses</taxon>
        <taxon>Duplodnaviria</taxon>
        <taxon>Heunggongvirae</taxon>
        <taxon>Uroviricota</taxon>
        <taxon>Caudoviricetes</taxon>
        <taxon>Herelleviridae</taxon>
        <taxon>Bastillevirinae</taxon>
        <taxon>Tsarbombavirus</taxon>
        <taxon>Tsarbombavirus tsarbomba</taxon>
    </lineage>
</organism>
<feature type="compositionally biased region" description="Basic and acidic residues" evidence="1">
    <location>
        <begin position="107"/>
        <end position="117"/>
    </location>
</feature>
<keyword evidence="3" id="KW-1185">Reference proteome</keyword>
<feature type="compositionally biased region" description="Low complexity" evidence="1">
    <location>
        <begin position="69"/>
        <end position="83"/>
    </location>
</feature>
<feature type="region of interest" description="Disordered" evidence="1">
    <location>
        <begin position="132"/>
        <end position="178"/>
    </location>
</feature>
<dbReference type="Proteomes" id="UP000204602">
    <property type="component" value="Segment"/>
</dbReference>
<feature type="compositionally biased region" description="Basic and acidic residues" evidence="1">
    <location>
        <begin position="38"/>
        <end position="56"/>
    </location>
</feature>
<evidence type="ECO:0000256" key="1">
    <source>
        <dbReference type="SAM" id="MobiDB-lite"/>
    </source>
</evidence>
<feature type="compositionally biased region" description="Gly residues" evidence="1">
    <location>
        <begin position="152"/>
        <end position="178"/>
    </location>
</feature>
<gene>
    <name evidence="2" type="ORF">TSARBOMBA_234</name>
</gene>
<name>A0A0K2D017_9CAUD</name>
<reference evidence="2 3" key="1">
    <citation type="journal article" date="2015" name="Genome Announc.">
        <title>Complete Genome Sequence of Bacillus cereus Group Phage TsarBomba.</title>
        <authorList>
            <person name="Erill I."/>
            <person name="Caruso S.M."/>
        </authorList>
    </citation>
    <scope>NUCLEOTIDE SEQUENCE [LARGE SCALE GENOMIC DNA]</scope>
</reference>
<sequence>MFIWIMLLLAAIWVGLAIWGYLDTQKPKQKKVEIKKAEKVDKGKESLEKAKKEANDYLRTQGYSPTLHVSSGSVKTPTSSSISAKNYKATSVAARKQTSTSTSSRNTSRDRNDDDHSSGLMFGALGSTYSDDSSSNKCYGGYNHSHHDSGSSHGGGGYSGGHDSGGSSGSDGGGSFCD</sequence>
<dbReference type="EMBL" id="KT224359">
    <property type="protein sequence ID" value="ALA13073.1"/>
    <property type="molecule type" value="Genomic_DNA"/>
</dbReference>
<dbReference type="GeneID" id="26633284"/>
<evidence type="ECO:0000313" key="3">
    <source>
        <dbReference type="Proteomes" id="UP000204602"/>
    </source>
</evidence>
<accession>A0A0K2D017</accession>
<protein>
    <submittedName>
        <fullName evidence="2">Uncharacterized protein</fullName>
    </submittedName>
</protein>
<dbReference type="KEGG" id="vg:26633284"/>